<evidence type="ECO:0000256" key="1">
    <source>
        <dbReference type="SAM" id="Phobius"/>
    </source>
</evidence>
<evidence type="ECO:0008006" key="4">
    <source>
        <dbReference type="Google" id="ProtNLM"/>
    </source>
</evidence>
<keyword evidence="1" id="KW-0812">Transmembrane</keyword>
<keyword evidence="1" id="KW-1133">Transmembrane helix</keyword>
<sequence length="234" mass="27009">MNYTQTSNTKQLIKLFVLFISTYFFTYKAPNRIKMQKILRNISRYPYTPRIDQKRSFWEYVNMMFNKPDPDRIKAVGADRACAEWVLKNGGKIVWADGKRIEDYNVLPSDDTILPKIIEIDGTDSAISHYGFPHLNGCTMLSKIILHNNNYIDDRALKGLSYAKNTLSHLQISKCVNVTDAGLKELNILEKLQHLILFNLESVNDLEDCKKYLKSQIPKCNIEGNPKQKNEDSL</sequence>
<dbReference type="InterPro" id="IPR032675">
    <property type="entry name" value="LRR_dom_sf"/>
</dbReference>
<dbReference type="RefSeq" id="XP_004924202.2">
    <property type="nucleotide sequence ID" value="XM_004924145.5"/>
</dbReference>
<keyword evidence="1" id="KW-0472">Membrane</keyword>
<dbReference type="GeneID" id="101737433"/>
<reference evidence="3" key="1">
    <citation type="journal article" date="2008" name="Insect Biochem. Mol. Biol.">
        <title>The genome of a lepidopteran model insect, the silkworm Bombyx mori.</title>
        <authorList>
            <consortium name="International Silkworm Genome Consortium"/>
        </authorList>
    </citation>
    <scope>NUCLEOTIDE SEQUENCE [LARGE SCALE GENOMIC DNA]</scope>
    <source>
        <strain evidence="3">p50T</strain>
    </source>
</reference>
<protein>
    <recommendedName>
        <fullName evidence="4">Mitochondrial ATP synthase regulatory component factor B</fullName>
    </recommendedName>
</protein>
<dbReference type="OrthoDB" id="5859291at2759"/>
<reference evidence="2" key="2">
    <citation type="submission" date="2022-06" db="UniProtKB">
        <authorList>
            <consortium name="EnsemblMetazoa"/>
        </authorList>
    </citation>
    <scope>IDENTIFICATION</scope>
    <source>
        <strain evidence="2">p50T (Dazao)</strain>
    </source>
</reference>
<dbReference type="Gene3D" id="3.80.10.10">
    <property type="entry name" value="Ribonuclease Inhibitor"/>
    <property type="match status" value="1"/>
</dbReference>
<proteinExistence type="predicted"/>
<evidence type="ECO:0000313" key="3">
    <source>
        <dbReference type="Proteomes" id="UP000005204"/>
    </source>
</evidence>
<evidence type="ECO:0000313" key="2">
    <source>
        <dbReference type="EnsemblMetazoa" id="XP_004924202.2"/>
    </source>
</evidence>
<dbReference type="Proteomes" id="UP000005204">
    <property type="component" value="Unassembled WGS sequence"/>
</dbReference>
<accession>A0A8R1WLB2</accession>
<organism evidence="2 3">
    <name type="scientific">Bombyx mori</name>
    <name type="common">Silk moth</name>
    <dbReference type="NCBI Taxonomy" id="7091"/>
    <lineage>
        <taxon>Eukaryota</taxon>
        <taxon>Metazoa</taxon>
        <taxon>Ecdysozoa</taxon>
        <taxon>Arthropoda</taxon>
        <taxon>Hexapoda</taxon>
        <taxon>Insecta</taxon>
        <taxon>Pterygota</taxon>
        <taxon>Neoptera</taxon>
        <taxon>Endopterygota</taxon>
        <taxon>Lepidoptera</taxon>
        <taxon>Glossata</taxon>
        <taxon>Ditrysia</taxon>
        <taxon>Bombycoidea</taxon>
        <taxon>Bombycidae</taxon>
        <taxon>Bombycinae</taxon>
        <taxon>Bombyx</taxon>
    </lineage>
</organism>
<feature type="transmembrane region" description="Helical" evidence="1">
    <location>
        <begin position="12"/>
        <end position="30"/>
    </location>
</feature>
<dbReference type="KEGG" id="bmor:101737433"/>
<dbReference type="SUPFAM" id="SSF52047">
    <property type="entry name" value="RNI-like"/>
    <property type="match status" value="1"/>
</dbReference>
<dbReference type="AlphaFoldDB" id="A0A8R1WLB2"/>
<keyword evidence="3" id="KW-1185">Reference proteome</keyword>
<name>A0A8R1WLB2_BOMMO</name>
<dbReference type="EnsemblMetazoa" id="XM_004924145.4">
    <property type="protein sequence ID" value="XP_004924202.2"/>
    <property type="gene ID" value="LOC101737433"/>
</dbReference>